<keyword evidence="3" id="KW-0862">Zinc</keyword>
<dbReference type="SUPFAM" id="SSF51316">
    <property type="entry name" value="Mss4-like"/>
    <property type="match status" value="1"/>
</dbReference>
<evidence type="ECO:0000259" key="5">
    <source>
        <dbReference type="PROSITE" id="PS51891"/>
    </source>
</evidence>
<keyword evidence="4" id="KW-0456">Lyase</keyword>
<dbReference type="PROSITE" id="PS51891">
    <property type="entry name" value="CENP_V_GFA"/>
    <property type="match status" value="1"/>
</dbReference>
<dbReference type="Proteomes" id="UP001196565">
    <property type="component" value="Unassembled WGS sequence"/>
</dbReference>
<dbReference type="PANTHER" id="PTHR33337">
    <property type="entry name" value="GFA DOMAIN-CONTAINING PROTEIN"/>
    <property type="match status" value="1"/>
</dbReference>
<sequence length="168" mass="18364">MEGGCTCGHVRYRVEGRPLIVHACHCTWCQRETGSVHALNALWEADHVVLTAGHPELVHTPSASGRGQLIARCPDCHVAVWSNYPQAGPAVRFVRVGTLARPAEFPPDIHIYTSTRLPWVVLPEGAKAVPEFYEAASVWPAESRERVRAMRARLKAEAVVPDSADPGS</sequence>
<comment type="caution">
    <text evidence="6">The sequence shown here is derived from an EMBL/GenBank/DDBJ whole genome shotgun (WGS) entry which is preliminary data.</text>
</comment>
<dbReference type="InterPro" id="IPR011057">
    <property type="entry name" value="Mss4-like_sf"/>
</dbReference>
<dbReference type="Gene3D" id="3.90.1590.10">
    <property type="entry name" value="glutathione-dependent formaldehyde- activating enzyme (gfa)"/>
    <property type="match status" value="1"/>
</dbReference>
<evidence type="ECO:0000256" key="1">
    <source>
        <dbReference type="ARBA" id="ARBA00005495"/>
    </source>
</evidence>
<evidence type="ECO:0000256" key="4">
    <source>
        <dbReference type="ARBA" id="ARBA00023239"/>
    </source>
</evidence>
<organism evidence="6 7">
    <name type="scientific">Roseomonas alba</name>
    <dbReference type="NCBI Taxonomy" id="2846776"/>
    <lineage>
        <taxon>Bacteria</taxon>
        <taxon>Pseudomonadati</taxon>
        <taxon>Pseudomonadota</taxon>
        <taxon>Alphaproteobacteria</taxon>
        <taxon>Acetobacterales</taxon>
        <taxon>Roseomonadaceae</taxon>
        <taxon>Roseomonas</taxon>
    </lineage>
</organism>
<gene>
    <name evidence="6" type="ORF">KPL78_08355</name>
</gene>
<dbReference type="RefSeq" id="WP_219762429.1">
    <property type="nucleotide sequence ID" value="NZ_JAHYBZ010000002.1"/>
</dbReference>
<evidence type="ECO:0000313" key="7">
    <source>
        <dbReference type="Proteomes" id="UP001196565"/>
    </source>
</evidence>
<evidence type="ECO:0000256" key="2">
    <source>
        <dbReference type="ARBA" id="ARBA00022723"/>
    </source>
</evidence>
<dbReference type="InterPro" id="IPR006913">
    <property type="entry name" value="CENP-V/GFA"/>
</dbReference>
<name>A0ABS7A6B6_9PROT</name>
<protein>
    <submittedName>
        <fullName evidence="6">GFA family protein</fullName>
    </submittedName>
</protein>
<evidence type="ECO:0000313" key="6">
    <source>
        <dbReference type="EMBL" id="MBW6397852.1"/>
    </source>
</evidence>
<reference evidence="6 7" key="1">
    <citation type="submission" date="2021-07" db="EMBL/GenBank/DDBJ databases">
        <authorList>
            <person name="So Y."/>
        </authorList>
    </citation>
    <scope>NUCLEOTIDE SEQUENCE [LARGE SCALE GENOMIC DNA]</scope>
    <source>
        <strain evidence="6 7">HJA6</strain>
    </source>
</reference>
<evidence type="ECO:0000256" key="3">
    <source>
        <dbReference type="ARBA" id="ARBA00022833"/>
    </source>
</evidence>
<dbReference type="Pfam" id="PF04828">
    <property type="entry name" value="GFA"/>
    <property type="match status" value="1"/>
</dbReference>
<feature type="domain" description="CENP-V/GFA" evidence="5">
    <location>
        <begin position="1"/>
        <end position="120"/>
    </location>
</feature>
<accession>A0ABS7A6B6</accession>
<keyword evidence="2" id="KW-0479">Metal-binding</keyword>
<proteinExistence type="inferred from homology"/>
<comment type="similarity">
    <text evidence="1">Belongs to the Gfa family.</text>
</comment>
<keyword evidence="7" id="KW-1185">Reference proteome</keyword>
<dbReference type="EMBL" id="JAHYBZ010000002">
    <property type="protein sequence ID" value="MBW6397852.1"/>
    <property type="molecule type" value="Genomic_DNA"/>
</dbReference>
<dbReference type="PANTHER" id="PTHR33337:SF33">
    <property type="entry name" value="CENP-V_GFA DOMAIN-CONTAINING PROTEIN"/>
    <property type="match status" value="1"/>
</dbReference>